<evidence type="ECO:0000313" key="3">
    <source>
        <dbReference type="Proteomes" id="UP000012065"/>
    </source>
</evidence>
<proteinExistence type="predicted"/>
<dbReference type="InterPro" id="IPR011051">
    <property type="entry name" value="RmlC_Cupin_sf"/>
</dbReference>
<dbReference type="Proteomes" id="UP000012065">
    <property type="component" value="Unassembled WGS sequence"/>
</dbReference>
<accession>M5BWV1</accession>
<protein>
    <recommendedName>
        <fullName evidence="1">Homogentisate 1,2-dioxygenase N-terminal domain-containing protein</fullName>
    </recommendedName>
</protein>
<gene>
    <name evidence="2" type="ORF">BN14_05824</name>
</gene>
<dbReference type="GO" id="GO:0006559">
    <property type="term" value="P:L-phenylalanine catabolic process"/>
    <property type="evidence" value="ECO:0007669"/>
    <property type="project" value="UniProtKB-UniPathway"/>
</dbReference>
<dbReference type="AlphaFoldDB" id="M5BWV1"/>
<feature type="domain" description="Homogentisate 1,2-dioxygenase N-terminal" evidence="1">
    <location>
        <begin position="45"/>
        <end position="80"/>
    </location>
</feature>
<name>M5BWV1_THACB</name>
<dbReference type="HOGENOM" id="CLU_2514204_0_0_1"/>
<sequence length="85" mass="9567">MLRSSGRLLRTVPVTNRHPLLARSVASVMARSAFVTTPTEKDPYQYQVGFGNRFESEAIPGVLPNGQIMPQKNKYDLYTEGELRL</sequence>
<evidence type="ECO:0000259" key="1">
    <source>
        <dbReference type="Pfam" id="PF20510"/>
    </source>
</evidence>
<evidence type="ECO:0000313" key="2">
    <source>
        <dbReference type="EMBL" id="CCO31774.1"/>
    </source>
</evidence>
<dbReference type="Pfam" id="PF20510">
    <property type="entry name" value="HgmA_N"/>
    <property type="match status" value="1"/>
</dbReference>
<dbReference type="EMBL" id="CAOJ01008775">
    <property type="protein sequence ID" value="CCO31774.1"/>
    <property type="molecule type" value="Genomic_DNA"/>
</dbReference>
<reference evidence="2 3" key="1">
    <citation type="journal article" date="2013" name="J. Biotechnol.">
        <title>Establishment and interpretation of the genome sequence of the phytopathogenic fungus Rhizoctonia solani AG1-IB isolate 7/3/14.</title>
        <authorList>
            <person name="Wibberg D.W."/>
            <person name="Jelonek L.J."/>
            <person name="Rupp O.R."/>
            <person name="Hennig M.H."/>
            <person name="Eikmeyer F.E."/>
            <person name="Goesmann A.G."/>
            <person name="Hartmann A.H."/>
            <person name="Borriss R.B."/>
            <person name="Grosch R.G."/>
            <person name="Puehler A.P."/>
            <person name="Schlueter A.S."/>
        </authorList>
    </citation>
    <scope>NUCLEOTIDE SEQUENCE [LARGE SCALE GENOMIC DNA]</scope>
    <source>
        <strain evidence="3">AG1-IB / isolate 7/3/14</strain>
    </source>
</reference>
<dbReference type="InterPro" id="IPR046452">
    <property type="entry name" value="HgmA_N"/>
</dbReference>
<dbReference type="SUPFAM" id="SSF51182">
    <property type="entry name" value="RmlC-like cupins"/>
    <property type="match status" value="1"/>
</dbReference>
<comment type="caution">
    <text evidence="2">The sequence shown here is derived from an EMBL/GenBank/DDBJ whole genome shotgun (WGS) entry which is preliminary data.</text>
</comment>
<organism evidence="2 3">
    <name type="scientific">Thanatephorus cucumeris (strain AG1-IB / isolate 7/3/14)</name>
    <name type="common">Lettuce bottom rot fungus</name>
    <name type="synonym">Rhizoctonia solani</name>
    <dbReference type="NCBI Taxonomy" id="1108050"/>
    <lineage>
        <taxon>Eukaryota</taxon>
        <taxon>Fungi</taxon>
        <taxon>Dikarya</taxon>
        <taxon>Basidiomycota</taxon>
        <taxon>Agaricomycotina</taxon>
        <taxon>Agaricomycetes</taxon>
        <taxon>Cantharellales</taxon>
        <taxon>Ceratobasidiaceae</taxon>
        <taxon>Rhizoctonia</taxon>
        <taxon>Rhizoctonia solani AG-1</taxon>
    </lineage>
</organism>
<dbReference type="UniPathway" id="UPA00139">
    <property type="reaction ID" value="UER00339"/>
</dbReference>